<evidence type="ECO:0000256" key="4">
    <source>
        <dbReference type="ARBA" id="ARBA00022964"/>
    </source>
</evidence>
<comment type="similarity">
    <text evidence="2">Belongs to the TfdA dioxygenase family.</text>
</comment>
<evidence type="ECO:0000256" key="7">
    <source>
        <dbReference type="SAM" id="MobiDB-lite"/>
    </source>
</evidence>
<proteinExistence type="inferred from homology"/>
<keyword evidence="4 9" id="KW-0223">Dioxygenase</keyword>
<feature type="region of interest" description="Disordered" evidence="7">
    <location>
        <begin position="355"/>
        <end position="374"/>
    </location>
</feature>
<dbReference type="GO" id="GO:0016706">
    <property type="term" value="F:2-oxoglutarate-dependent dioxygenase activity"/>
    <property type="evidence" value="ECO:0007669"/>
    <property type="project" value="TreeGrafter"/>
</dbReference>
<keyword evidence="5" id="KW-0560">Oxidoreductase</keyword>
<name>M0QPU6_9ACTN</name>
<feature type="domain" description="TauD/TfdA-like" evidence="8">
    <location>
        <begin position="76"/>
        <end position="347"/>
    </location>
</feature>
<evidence type="ECO:0000256" key="5">
    <source>
        <dbReference type="ARBA" id="ARBA00023002"/>
    </source>
</evidence>
<dbReference type="PANTHER" id="PTHR30468">
    <property type="entry name" value="ALPHA-KETOGLUTARATE-DEPENDENT SULFONATE DIOXYGENASE"/>
    <property type="match status" value="1"/>
</dbReference>
<evidence type="ECO:0000256" key="6">
    <source>
        <dbReference type="ARBA" id="ARBA00023004"/>
    </source>
</evidence>
<dbReference type="EMBL" id="BANX01000034">
    <property type="protein sequence ID" value="GAC70389.1"/>
    <property type="molecule type" value="Genomic_DNA"/>
</dbReference>
<protein>
    <submittedName>
        <fullName evidence="9">Taurine dioxygenase</fullName>
    </submittedName>
</protein>
<evidence type="ECO:0000313" key="9">
    <source>
        <dbReference type="EMBL" id="GAC70389.1"/>
    </source>
</evidence>
<dbReference type="Proteomes" id="UP000011666">
    <property type="component" value="Unassembled WGS sequence"/>
</dbReference>
<dbReference type="SUPFAM" id="SSF51197">
    <property type="entry name" value="Clavaminate synthase-like"/>
    <property type="match status" value="1"/>
</dbReference>
<evidence type="ECO:0000259" key="8">
    <source>
        <dbReference type="Pfam" id="PF02668"/>
    </source>
</evidence>
<dbReference type="PANTHER" id="PTHR30468:SF5">
    <property type="entry name" value="ALPHA-KETOGLUTARATE-DEPENDENT SULFATE ESTER DIOXYGENASE"/>
    <property type="match status" value="1"/>
</dbReference>
<evidence type="ECO:0000256" key="1">
    <source>
        <dbReference type="ARBA" id="ARBA00001954"/>
    </source>
</evidence>
<dbReference type="InterPro" id="IPR051323">
    <property type="entry name" value="AtsK-like"/>
</dbReference>
<evidence type="ECO:0000256" key="2">
    <source>
        <dbReference type="ARBA" id="ARBA00005896"/>
    </source>
</evidence>
<evidence type="ECO:0000256" key="3">
    <source>
        <dbReference type="ARBA" id="ARBA00022723"/>
    </source>
</evidence>
<organism evidence="9 10">
    <name type="scientific">Gordonia soli NBRC 108243</name>
    <dbReference type="NCBI Taxonomy" id="1223545"/>
    <lineage>
        <taxon>Bacteria</taxon>
        <taxon>Bacillati</taxon>
        <taxon>Actinomycetota</taxon>
        <taxon>Actinomycetes</taxon>
        <taxon>Mycobacteriales</taxon>
        <taxon>Gordoniaceae</taxon>
        <taxon>Gordonia</taxon>
    </lineage>
</organism>
<dbReference type="InterPro" id="IPR042098">
    <property type="entry name" value="TauD-like_sf"/>
</dbReference>
<dbReference type="eggNOG" id="COG2175">
    <property type="taxonomic scope" value="Bacteria"/>
</dbReference>
<dbReference type="STRING" id="1223545.GS4_34_00750"/>
<keyword evidence="10" id="KW-1185">Reference proteome</keyword>
<comment type="caution">
    <text evidence="9">The sequence shown here is derived from an EMBL/GenBank/DDBJ whole genome shotgun (WGS) entry which is preliminary data.</text>
</comment>
<gene>
    <name evidence="9" type="primary">tauD</name>
    <name evidence="9" type="ORF">GS4_34_00750</name>
</gene>
<reference evidence="9 10" key="1">
    <citation type="submission" date="2013-01" db="EMBL/GenBank/DDBJ databases">
        <title>Whole genome shotgun sequence of Gordonia soli NBRC 108243.</title>
        <authorList>
            <person name="Isaki-Nakamura S."/>
            <person name="Hosoyama A."/>
            <person name="Tsuchikane K."/>
            <person name="Ando Y."/>
            <person name="Baba S."/>
            <person name="Ohji S."/>
            <person name="Hamada M."/>
            <person name="Tamura T."/>
            <person name="Yamazoe A."/>
            <person name="Yamazaki S."/>
            <person name="Fujita N."/>
        </authorList>
    </citation>
    <scope>NUCLEOTIDE SEQUENCE [LARGE SCALE GENOMIC DNA]</scope>
    <source>
        <strain evidence="9 10">NBRC 108243</strain>
    </source>
</reference>
<dbReference type="AlphaFoldDB" id="M0QPU6"/>
<keyword evidence="3" id="KW-0479">Metal-binding</keyword>
<keyword evidence="6" id="KW-0408">Iron</keyword>
<comment type="cofactor">
    <cofactor evidence="1">
        <name>Fe(2+)</name>
        <dbReference type="ChEBI" id="CHEBI:29033"/>
    </cofactor>
</comment>
<dbReference type="Gene3D" id="3.60.130.10">
    <property type="entry name" value="Clavaminate synthase-like"/>
    <property type="match status" value="1"/>
</dbReference>
<accession>M0QPU6</accession>
<evidence type="ECO:0000313" key="10">
    <source>
        <dbReference type="Proteomes" id="UP000011666"/>
    </source>
</evidence>
<dbReference type="GO" id="GO:0046872">
    <property type="term" value="F:metal ion binding"/>
    <property type="evidence" value="ECO:0007669"/>
    <property type="project" value="UniProtKB-KW"/>
</dbReference>
<dbReference type="Pfam" id="PF02668">
    <property type="entry name" value="TauD"/>
    <property type="match status" value="1"/>
</dbReference>
<dbReference type="InterPro" id="IPR003819">
    <property type="entry name" value="TauD/TfdA-like"/>
</dbReference>
<dbReference type="GO" id="GO:0005737">
    <property type="term" value="C:cytoplasm"/>
    <property type="evidence" value="ECO:0007669"/>
    <property type="project" value="TreeGrafter"/>
</dbReference>
<sequence>MDTGSGPGSRLYSTLWGTALPTRGASGNSRIRHPDHLRIQLGAVGLILVTPKQIRELETMTSVIDSSTTTSQLIIDPIAGYIGAEVSGIQIADGVDDATAQALRDALFEYKVLFFRDQPIDHGQQVEFTRVFGPVTDAHPLGYTDKSPAGHPEILEVDSRTYAKRGGARRYSYANFWHQDVTALINPPAVTALRAELVPEIGGDTTWADLAAAYENLPASLQQFLEGLYAENRFGGRTPRWTSNSEAQSLTADANIVSEHPVVRVHPVTGKKLIYVNPGFTSRIIGLSPGQSDRILDLLFAEITNPAYTVRIAWTPDSIGVWDNRATIHQAPADLDHLDVVRVLHRTTVEGDIPVGVDGQKSRSISGDPFLARR</sequence>